<dbReference type="PROSITE" id="PS51736">
    <property type="entry name" value="RECOMBINASES_3"/>
    <property type="match status" value="1"/>
</dbReference>
<dbReference type="InterPro" id="IPR050639">
    <property type="entry name" value="SSR_resolvase"/>
</dbReference>
<gene>
    <name evidence="6" type="ORF">ACJDU8_20770</name>
</gene>
<sequence length="397" mass="45808">MRVRIIEPTKHVEKPKERVCAYARVSTVHDKQGESLENQIQYYERMISNNADYEFAGVFADRGITGTTENRPEFQKMLELCREGKIDLIITKSISRFARNTALVLETVRELKDMGVGVRFEKENIETMSGDGELMLTVLSSFAQEESKNVSDNLKWRVRYDRDEFGELAVNEEQAKIVRRIFTEYLEGKGTFVIAKEFNKEKVPTVAGGKWYGSTVLGILKNEKYKGDALFQRYYTPDRLNKGSVRNKGEIDSYYIEDNRAPIVTREIWDRVQKEIKRRVKAKGNTAGNKYTKRYKLSEMLYCSRCGPTLRRRTWNSRHSCKKIVWQCGSYIKNGKDACQGTTIDDEVIGRLNIKEPIIIKEEFRGGKKHYSYTSKGKQDESGRANTAKKKENGSVL</sequence>
<dbReference type="Proteomes" id="UP001623660">
    <property type="component" value="Unassembled WGS sequence"/>
</dbReference>
<dbReference type="Pfam" id="PF13408">
    <property type="entry name" value="Zn_ribbon_recom"/>
    <property type="match status" value="1"/>
</dbReference>
<protein>
    <submittedName>
        <fullName evidence="6">Recombinase family protein</fullName>
    </submittedName>
</protein>
<dbReference type="Pfam" id="PF07508">
    <property type="entry name" value="Recombinase"/>
    <property type="match status" value="1"/>
</dbReference>
<evidence type="ECO:0000259" key="5">
    <source>
        <dbReference type="PROSITE" id="PS51737"/>
    </source>
</evidence>
<evidence type="ECO:0000313" key="7">
    <source>
        <dbReference type="Proteomes" id="UP001623660"/>
    </source>
</evidence>
<evidence type="ECO:0000256" key="1">
    <source>
        <dbReference type="ARBA" id="ARBA00023125"/>
    </source>
</evidence>
<dbReference type="RefSeq" id="WP_406794082.1">
    <property type="nucleotide sequence ID" value="NZ_JBJHZX010000043.1"/>
</dbReference>
<feature type="domain" description="Resolvase/invertase-type recombinase catalytic" evidence="4">
    <location>
        <begin position="18"/>
        <end position="169"/>
    </location>
</feature>
<dbReference type="SUPFAM" id="SSF53041">
    <property type="entry name" value="Resolvase-like"/>
    <property type="match status" value="1"/>
</dbReference>
<dbReference type="SMART" id="SM00857">
    <property type="entry name" value="Resolvase"/>
    <property type="match status" value="1"/>
</dbReference>
<evidence type="ECO:0000313" key="6">
    <source>
        <dbReference type="EMBL" id="MFL0197976.1"/>
    </source>
</evidence>
<dbReference type="PANTHER" id="PTHR30461">
    <property type="entry name" value="DNA-INVERTASE FROM LAMBDOID PROPHAGE"/>
    <property type="match status" value="1"/>
</dbReference>
<reference evidence="6 7" key="1">
    <citation type="submission" date="2024-11" db="EMBL/GenBank/DDBJ databases">
        <authorList>
            <person name="Heng Y.C."/>
            <person name="Lim A.C.H."/>
            <person name="Lee J.K.Y."/>
            <person name="Kittelmann S."/>
        </authorList>
    </citation>
    <scope>NUCLEOTIDE SEQUENCE [LARGE SCALE GENOMIC DNA]</scope>
    <source>
        <strain evidence="6 7">WILCCON 0269</strain>
    </source>
</reference>
<organism evidence="6 7">
    <name type="scientific">Candidatus Clostridium eludens</name>
    <dbReference type="NCBI Taxonomy" id="3381663"/>
    <lineage>
        <taxon>Bacteria</taxon>
        <taxon>Bacillati</taxon>
        <taxon>Bacillota</taxon>
        <taxon>Clostridia</taxon>
        <taxon>Eubacteriales</taxon>
        <taxon>Clostridiaceae</taxon>
        <taxon>Clostridium</taxon>
    </lineage>
</organism>
<dbReference type="Gene3D" id="3.90.1750.20">
    <property type="entry name" value="Putative Large Serine Recombinase, Chain B, Domain 2"/>
    <property type="match status" value="1"/>
</dbReference>
<accession>A0ABW8SS52</accession>
<dbReference type="PANTHER" id="PTHR30461:SF2">
    <property type="entry name" value="SERINE RECOMBINASE PINE-RELATED"/>
    <property type="match status" value="1"/>
</dbReference>
<feature type="domain" description="Recombinase" evidence="5">
    <location>
        <begin position="157"/>
        <end position="282"/>
    </location>
</feature>
<evidence type="ECO:0000256" key="2">
    <source>
        <dbReference type="ARBA" id="ARBA00023172"/>
    </source>
</evidence>
<dbReference type="InterPro" id="IPR038109">
    <property type="entry name" value="DNA_bind_recomb_sf"/>
</dbReference>
<keyword evidence="2" id="KW-0233">DNA recombination</keyword>
<dbReference type="InterPro" id="IPR006119">
    <property type="entry name" value="Resolv_N"/>
</dbReference>
<dbReference type="InterPro" id="IPR025827">
    <property type="entry name" value="Zn_ribbon_recom_dom"/>
</dbReference>
<comment type="caution">
    <text evidence="6">The sequence shown here is derived from an EMBL/GenBank/DDBJ whole genome shotgun (WGS) entry which is preliminary data.</text>
</comment>
<proteinExistence type="predicted"/>
<feature type="region of interest" description="Disordered" evidence="3">
    <location>
        <begin position="370"/>
        <end position="397"/>
    </location>
</feature>
<dbReference type="Pfam" id="PF00239">
    <property type="entry name" value="Resolvase"/>
    <property type="match status" value="1"/>
</dbReference>
<dbReference type="EMBL" id="JBJHZX010000043">
    <property type="protein sequence ID" value="MFL0197976.1"/>
    <property type="molecule type" value="Genomic_DNA"/>
</dbReference>
<dbReference type="InterPro" id="IPR011109">
    <property type="entry name" value="DNA_bind_recombinase_dom"/>
</dbReference>
<evidence type="ECO:0000259" key="4">
    <source>
        <dbReference type="PROSITE" id="PS51736"/>
    </source>
</evidence>
<name>A0ABW8SS52_9CLOT</name>
<keyword evidence="1" id="KW-0238">DNA-binding</keyword>
<dbReference type="Gene3D" id="3.40.50.1390">
    <property type="entry name" value="Resolvase, N-terminal catalytic domain"/>
    <property type="match status" value="1"/>
</dbReference>
<feature type="compositionally biased region" description="Basic and acidic residues" evidence="3">
    <location>
        <begin position="377"/>
        <end position="397"/>
    </location>
</feature>
<dbReference type="PROSITE" id="PS51737">
    <property type="entry name" value="RECOMBINASE_DNA_BIND"/>
    <property type="match status" value="1"/>
</dbReference>
<dbReference type="CDD" id="cd00338">
    <property type="entry name" value="Ser_Recombinase"/>
    <property type="match status" value="1"/>
</dbReference>
<keyword evidence="7" id="KW-1185">Reference proteome</keyword>
<evidence type="ECO:0000256" key="3">
    <source>
        <dbReference type="SAM" id="MobiDB-lite"/>
    </source>
</evidence>
<dbReference type="InterPro" id="IPR036162">
    <property type="entry name" value="Resolvase-like_N_sf"/>
</dbReference>